<name>A0A9P0DVL7_DIABA</name>
<keyword evidence="3" id="KW-1185">Reference proteome</keyword>
<comment type="caution">
    <text evidence="2">The sequence shown here is derived from an EMBL/GenBank/DDBJ whole genome shotgun (WGS) entry which is preliminary data.</text>
</comment>
<accession>A0A9P0DVL7</accession>
<proteinExistence type="predicted"/>
<dbReference type="SUPFAM" id="SSF47565">
    <property type="entry name" value="Insect pheromone/odorant-binding proteins"/>
    <property type="match status" value="1"/>
</dbReference>
<keyword evidence="1" id="KW-0732">Signal</keyword>
<evidence type="ECO:0000313" key="2">
    <source>
        <dbReference type="EMBL" id="CAH1223232.1"/>
    </source>
</evidence>
<feature type="chain" id="PRO_5040160235" evidence="1">
    <location>
        <begin position="17"/>
        <end position="128"/>
    </location>
</feature>
<dbReference type="Gene3D" id="1.10.238.20">
    <property type="entry name" value="Pheromone/general odorant binding protein domain"/>
    <property type="match status" value="1"/>
</dbReference>
<dbReference type="InterPro" id="IPR036728">
    <property type="entry name" value="PBP_GOBP_sf"/>
</dbReference>
<reference evidence="2" key="1">
    <citation type="submission" date="2022-01" db="EMBL/GenBank/DDBJ databases">
        <authorList>
            <person name="King R."/>
        </authorList>
    </citation>
    <scope>NUCLEOTIDE SEQUENCE</scope>
</reference>
<evidence type="ECO:0000313" key="3">
    <source>
        <dbReference type="Proteomes" id="UP001153709"/>
    </source>
</evidence>
<dbReference type="GO" id="GO:0005549">
    <property type="term" value="F:odorant binding"/>
    <property type="evidence" value="ECO:0007669"/>
    <property type="project" value="InterPro"/>
</dbReference>
<dbReference type="OrthoDB" id="6783999at2759"/>
<gene>
    <name evidence="2" type="ORF">DIABBA_LOCUS39</name>
</gene>
<sequence>MKVLAVIIVVLSLTAAEYTLDEMATAFRGCGAEYGGPNDIRKLVVAPDADIVTLSPMCLCIDVKLGVTNENGDINKHALREIVMLLTGNKSTADKVDERCTERNGETALIASFNLWRCARLIIDNENN</sequence>
<organism evidence="2 3">
    <name type="scientific">Diabrotica balteata</name>
    <name type="common">Banded cucumber beetle</name>
    <dbReference type="NCBI Taxonomy" id="107213"/>
    <lineage>
        <taxon>Eukaryota</taxon>
        <taxon>Metazoa</taxon>
        <taxon>Ecdysozoa</taxon>
        <taxon>Arthropoda</taxon>
        <taxon>Hexapoda</taxon>
        <taxon>Insecta</taxon>
        <taxon>Pterygota</taxon>
        <taxon>Neoptera</taxon>
        <taxon>Endopterygota</taxon>
        <taxon>Coleoptera</taxon>
        <taxon>Polyphaga</taxon>
        <taxon>Cucujiformia</taxon>
        <taxon>Chrysomeloidea</taxon>
        <taxon>Chrysomelidae</taxon>
        <taxon>Galerucinae</taxon>
        <taxon>Diabroticina</taxon>
        <taxon>Diabroticites</taxon>
        <taxon>Diabrotica</taxon>
    </lineage>
</organism>
<dbReference type="EMBL" id="CAKJVB030000001">
    <property type="protein sequence ID" value="CAH1223232.1"/>
    <property type="molecule type" value="Genomic_DNA"/>
</dbReference>
<dbReference type="Proteomes" id="UP001153709">
    <property type="component" value="Unassembled WGS sequence"/>
</dbReference>
<dbReference type="AlphaFoldDB" id="A0A9P0DVL7"/>
<protein>
    <submittedName>
        <fullName evidence="2">Uncharacterized protein</fullName>
    </submittedName>
</protein>
<evidence type="ECO:0000256" key="1">
    <source>
        <dbReference type="SAM" id="SignalP"/>
    </source>
</evidence>
<feature type="signal peptide" evidence="1">
    <location>
        <begin position="1"/>
        <end position="16"/>
    </location>
</feature>